<dbReference type="EMBL" id="CP064936">
    <property type="protein sequence ID" value="QQA00984.1"/>
    <property type="molecule type" value="Genomic_DNA"/>
</dbReference>
<name>A0A7T3V5C3_9SPIR</name>
<dbReference type="InterPro" id="IPR015001">
    <property type="entry name" value="DUF1850"/>
</dbReference>
<dbReference type="KEGG" id="tper:IWA51_12150"/>
<accession>A0A7T3V5C3</accession>
<dbReference type="RefSeq" id="WP_198442595.1">
    <property type="nucleotide sequence ID" value="NZ_CBCSHE010000005.1"/>
</dbReference>
<organism evidence="1 2">
    <name type="scientific">Treponema peruense</name>
    <dbReference type="NCBI Taxonomy" id="2787628"/>
    <lineage>
        <taxon>Bacteria</taxon>
        <taxon>Pseudomonadati</taxon>
        <taxon>Spirochaetota</taxon>
        <taxon>Spirochaetia</taxon>
        <taxon>Spirochaetales</taxon>
        <taxon>Treponemataceae</taxon>
        <taxon>Treponema</taxon>
    </lineage>
</organism>
<sequence>MLNKSRRGSRHVLCLVSAAVLAVLFAATAFIPAVKTVSISNAKSAGSRFYSKQALSGFCISYTHSVNKGRVHDYYSCTSDNELVVDATSFVSYGAGIPEASETSGAVFSLNEDEYKISGLNRRIPNLLMAVGVIAEHSITIGNREFFLKDFFAPQTSVLIKVKKVPLLEYAVHKL</sequence>
<evidence type="ECO:0000313" key="2">
    <source>
        <dbReference type="Proteomes" id="UP000595224"/>
    </source>
</evidence>
<proteinExistence type="predicted"/>
<keyword evidence="2" id="KW-1185">Reference proteome</keyword>
<dbReference type="Pfam" id="PF08905">
    <property type="entry name" value="DUF1850"/>
    <property type="match status" value="1"/>
</dbReference>
<dbReference type="Proteomes" id="UP000595224">
    <property type="component" value="Chromosome"/>
</dbReference>
<reference evidence="1 2" key="1">
    <citation type="submission" date="2020-11" db="EMBL/GenBank/DDBJ databases">
        <title>Treponema Peruensis nv. sp., first commensal Treponema isolated from human feces.</title>
        <authorList>
            <person name="Belkhou C."/>
            <person name="Raes J."/>
        </authorList>
    </citation>
    <scope>NUCLEOTIDE SEQUENCE [LARGE SCALE GENOMIC DNA]</scope>
    <source>
        <strain evidence="1 2">RCC2812</strain>
    </source>
</reference>
<evidence type="ECO:0000313" key="1">
    <source>
        <dbReference type="EMBL" id="QQA00984.1"/>
    </source>
</evidence>
<protein>
    <submittedName>
        <fullName evidence="1">DUF1850 domain-containing protein</fullName>
    </submittedName>
</protein>
<dbReference type="AlphaFoldDB" id="A0A7T3V5C3"/>
<gene>
    <name evidence="1" type="ORF">IWA51_12150</name>
</gene>